<dbReference type="Gene3D" id="3.40.50.80">
    <property type="entry name" value="Nucleotide-binding domain of ferredoxin-NADP reductase (FNR) module"/>
    <property type="match status" value="1"/>
</dbReference>
<name>A0ABN1XQD1_9PSEU</name>
<dbReference type="EMBL" id="BAAAJK010000007">
    <property type="protein sequence ID" value="GAA1386794.1"/>
    <property type="molecule type" value="Genomic_DNA"/>
</dbReference>
<evidence type="ECO:0000313" key="3">
    <source>
        <dbReference type="Proteomes" id="UP001501414"/>
    </source>
</evidence>
<dbReference type="CDD" id="cd06193">
    <property type="entry name" value="siderophore_interacting"/>
    <property type="match status" value="1"/>
</dbReference>
<reference evidence="2 3" key="1">
    <citation type="journal article" date="2019" name="Int. J. Syst. Evol. Microbiol.">
        <title>The Global Catalogue of Microorganisms (GCM) 10K type strain sequencing project: providing services to taxonomists for standard genome sequencing and annotation.</title>
        <authorList>
            <consortium name="The Broad Institute Genomics Platform"/>
            <consortium name="The Broad Institute Genome Sequencing Center for Infectious Disease"/>
            <person name="Wu L."/>
            <person name="Ma J."/>
        </authorList>
    </citation>
    <scope>NUCLEOTIDE SEQUENCE [LARGE SCALE GENOMIC DNA]</scope>
    <source>
        <strain evidence="2 3">JCM 11896</strain>
    </source>
</reference>
<dbReference type="Pfam" id="PF08021">
    <property type="entry name" value="FAD_binding_9"/>
    <property type="match status" value="1"/>
</dbReference>
<accession>A0ABN1XQD1</accession>
<organism evidence="2 3">
    <name type="scientific">Pseudonocardia kongjuensis</name>
    <dbReference type="NCBI Taxonomy" id="102227"/>
    <lineage>
        <taxon>Bacteria</taxon>
        <taxon>Bacillati</taxon>
        <taxon>Actinomycetota</taxon>
        <taxon>Actinomycetes</taxon>
        <taxon>Pseudonocardiales</taxon>
        <taxon>Pseudonocardiaceae</taxon>
        <taxon>Pseudonocardia</taxon>
    </lineage>
</organism>
<gene>
    <name evidence="2" type="ORF">GCM10009613_21340</name>
</gene>
<dbReference type="InterPro" id="IPR017938">
    <property type="entry name" value="Riboflavin_synthase-like_b-brl"/>
</dbReference>
<dbReference type="InterPro" id="IPR039374">
    <property type="entry name" value="SIP_fam"/>
</dbReference>
<proteinExistence type="predicted"/>
<dbReference type="InterPro" id="IPR007037">
    <property type="entry name" value="SIP_rossman_dom"/>
</dbReference>
<comment type="caution">
    <text evidence="2">The sequence shown here is derived from an EMBL/GenBank/DDBJ whole genome shotgun (WGS) entry which is preliminary data.</text>
</comment>
<dbReference type="RefSeq" id="WP_344021008.1">
    <property type="nucleotide sequence ID" value="NZ_BAAAJK010000007.1"/>
</dbReference>
<protein>
    <submittedName>
        <fullName evidence="2">Siderophore-interacting protein</fullName>
    </submittedName>
</protein>
<dbReference type="InterPro" id="IPR017927">
    <property type="entry name" value="FAD-bd_FR_type"/>
</dbReference>
<sequence length="288" mass="30424">MTQPLPPYVLGRVAGIEPLTPLMRRITLESDDWRGAASVAPDQQVKLFLARDGGIPEIPAAPEDGSGVAGWYARYLAVPEERRPWMRSYTVRSLDPDAGRMVIDFVLHGTTGGSGPAGPASRWAAAAAIGDAVGVLGPAVAGYRTPSGQPVRLLAGDETALPAIGAILESLPAGVRAVAVVEVAGPAEEQRLTSRAELAVHWVHRPASLLDAVRAVSLPDRADEVFGWVAGEASAVRAVRRHLVGERGLDKRAVAFTGYWRADLTQDDAPTEQDLADVTEQLADQGAP</sequence>
<dbReference type="Pfam" id="PF04954">
    <property type="entry name" value="SIP"/>
    <property type="match status" value="1"/>
</dbReference>
<dbReference type="PANTHER" id="PTHR30157">
    <property type="entry name" value="FERRIC REDUCTASE, NADPH-DEPENDENT"/>
    <property type="match status" value="1"/>
</dbReference>
<dbReference type="Gene3D" id="2.40.30.10">
    <property type="entry name" value="Translation factors"/>
    <property type="match status" value="1"/>
</dbReference>
<dbReference type="PROSITE" id="PS51384">
    <property type="entry name" value="FAD_FR"/>
    <property type="match status" value="1"/>
</dbReference>
<dbReference type="Proteomes" id="UP001501414">
    <property type="component" value="Unassembled WGS sequence"/>
</dbReference>
<dbReference type="InterPro" id="IPR013113">
    <property type="entry name" value="SIP_FAD-bd"/>
</dbReference>
<feature type="domain" description="FAD-binding FR-type" evidence="1">
    <location>
        <begin position="6"/>
        <end position="145"/>
    </location>
</feature>
<evidence type="ECO:0000259" key="1">
    <source>
        <dbReference type="PROSITE" id="PS51384"/>
    </source>
</evidence>
<evidence type="ECO:0000313" key="2">
    <source>
        <dbReference type="EMBL" id="GAA1386794.1"/>
    </source>
</evidence>
<dbReference type="InterPro" id="IPR039261">
    <property type="entry name" value="FNR_nucleotide-bd"/>
</dbReference>
<dbReference type="SUPFAM" id="SSF63380">
    <property type="entry name" value="Riboflavin synthase domain-like"/>
    <property type="match status" value="1"/>
</dbReference>
<keyword evidence="3" id="KW-1185">Reference proteome</keyword>
<dbReference type="PANTHER" id="PTHR30157:SF0">
    <property type="entry name" value="NADPH-DEPENDENT FERRIC-CHELATE REDUCTASE"/>
    <property type="match status" value="1"/>
</dbReference>